<organism evidence="8 9">
    <name type="scientific">Pannonibacter tanglangensis</name>
    <dbReference type="NCBI Taxonomy" id="2750084"/>
    <lineage>
        <taxon>Bacteria</taxon>
        <taxon>Pseudomonadati</taxon>
        <taxon>Pseudomonadota</taxon>
        <taxon>Alphaproteobacteria</taxon>
        <taxon>Hyphomicrobiales</taxon>
        <taxon>Stappiaceae</taxon>
        <taxon>Pannonibacter</taxon>
    </lineage>
</organism>
<comment type="pathway">
    <text evidence="1 6">Carbohydrate biosynthesis; dTDP-L-rhamnose biosynthesis.</text>
</comment>
<dbReference type="RefSeq" id="WP_161673300.1">
    <property type="nucleotide sequence ID" value="NZ_JAABLP010000001.1"/>
</dbReference>
<dbReference type="PANTHER" id="PTHR10491:SF4">
    <property type="entry name" value="METHIONINE ADENOSYLTRANSFERASE 2 SUBUNIT BETA"/>
    <property type="match status" value="1"/>
</dbReference>
<feature type="domain" description="RmlD-like substrate binding" evidence="7">
    <location>
        <begin position="1"/>
        <end position="289"/>
    </location>
</feature>
<protein>
    <recommendedName>
        <fullName evidence="4 6">dTDP-4-dehydrorhamnose reductase</fullName>
        <ecNumber evidence="3 6">1.1.1.133</ecNumber>
    </recommendedName>
</protein>
<sequence>MRIAVTGTSGQVVTALVERGTGAGATIVPVGRPQLDLLDPSTVLPALAATKPDVIVSAAAYTAVDKAEAEQDVAWRINATGAGTVAAAARVLGVPVIHLSTDYVFDGSKDGLWTEDDPVGPLGVYGASKLAGEVAVASATPNHAILRIAWVVSPFGANFVKTMLRLAETRDHVRVVADQYGGPTSALDIADGILAVAKRLLSDTNDSNLRGTFHMGPTNTGSWADLADVIFAALAETTRKLVSVERISTAEYPTPARRPPNSRLDTRKIERAHGIVLPEWQTSIEMITRRLIVPA</sequence>
<dbReference type="CDD" id="cd05254">
    <property type="entry name" value="dTDP_HR_like_SDR_e"/>
    <property type="match status" value="1"/>
</dbReference>
<keyword evidence="6" id="KW-0521">NADP</keyword>
<comment type="catalytic activity">
    <reaction evidence="5 6">
        <text>dTDP-beta-L-rhamnose + NADP(+) = dTDP-4-dehydro-beta-L-rhamnose + NADPH + H(+)</text>
        <dbReference type="Rhea" id="RHEA:21796"/>
        <dbReference type="ChEBI" id="CHEBI:15378"/>
        <dbReference type="ChEBI" id="CHEBI:57510"/>
        <dbReference type="ChEBI" id="CHEBI:57783"/>
        <dbReference type="ChEBI" id="CHEBI:58349"/>
        <dbReference type="ChEBI" id="CHEBI:62830"/>
        <dbReference type="EC" id="1.1.1.133"/>
    </reaction>
</comment>
<keyword evidence="6 8" id="KW-0560">Oxidoreductase</keyword>
<dbReference type="EC" id="1.1.1.133" evidence="3 6"/>
<gene>
    <name evidence="8" type="primary">rfbD</name>
    <name evidence="8" type="ORF">GWI71_01730</name>
</gene>
<keyword evidence="9" id="KW-1185">Reference proteome</keyword>
<accession>A0ABW9ZC51</accession>
<dbReference type="InterPro" id="IPR036291">
    <property type="entry name" value="NAD(P)-bd_dom_sf"/>
</dbReference>
<dbReference type="InterPro" id="IPR005913">
    <property type="entry name" value="dTDP_dehydrorham_reduct"/>
</dbReference>
<evidence type="ECO:0000256" key="4">
    <source>
        <dbReference type="ARBA" id="ARBA00017099"/>
    </source>
</evidence>
<comment type="cofactor">
    <cofactor evidence="6">
        <name>Mg(2+)</name>
        <dbReference type="ChEBI" id="CHEBI:18420"/>
    </cofactor>
    <text evidence="6">Binds 1 Mg(2+) ion per monomer.</text>
</comment>
<reference evidence="8 9" key="1">
    <citation type="submission" date="2020-01" db="EMBL/GenBank/DDBJ databases">
        <authorList>
            <person name="Peng S.Y."/>
            <person name="Li J."/>
            <person name="Wang M."/>
            <person name="Wang L."/>
            <person name="Wang C.Q."/>
            <person name="Wang J.R."/>
        </authorList>
    </citation>
    <scope>NUCLEOTIDE SEQUENCE [LARGE SCALE GENOMIC DNA]</scope>
    <source>
        <strain evidence="8 9">XCT-34</strain>
    </source>
</reference>
<evidence type="ECO:0000256" key="5">
    <source>
        <dbReference type="ARBA" id="ARBA00048200"/>
    </source>
</evidence>
<evidence type="ECO:0000256" key="6">
    <source>
        <dbReference type="RuleBase" id="RU364082"/>
    </source>
</evidence>
<dbReference type="Proteomes" id="UP000541347">
    <property type="component" value="Unassembled WGS sequence"/>
</dbReference>
<name>A0ABW9ZC51_9HYPH</name>
<dbReference type="GO" id="GO:0008831">
    <property type="term" value="F:dTDP-4-dehydrorhamnose reductase activity"/>
    <property type="evidence" value="ECO:0007669"/>
    <property type="project" value="UniProtKB-EC"/>
</dbReference>
<dbReference type="PANTHER" id="PTHR10491">
    <property type="entry name" value="DTDP-4-DEHYDRORHAMNOSE REDUCTASE"/>
    <property type="match status" value="1"/>
</dbReference>
<dbReference type="SUPFAM" id="SSF51735">
    <property type="entry name" value="NAD(P)-binding Rossmann-fold domains"/>
    <property type="match status" value="1"/>
</dbReference>
<evidence type="ECO:0000259" key="7">
    <source>
        <dbReference type="Pfam" id="PF04321"/>
    </source>
</evidence>
<dbReference type="NCBIfam" id="TIGR01214">
    <property type="entry name" value="rmlD"/>
    <property type="match status" value="1"/>
</dbReference>
<evidence type="ECO:0000256" key="2">
    <source>
        <dbReference type="ARBA" id="ARBA00010944"/>
    </source>
</evidence>
<dbReference type="Gene3D" id="3.40.50.720">
    <property type="entry name" value="NAD(P)-binding Rossmann-like Domain"/>
    <property type="match status" value="1"/>
</dbReference>
<comment type="similarity">
    <text evidence="2 6">Belongs to the dTDP-4-dehydrorhamnose reductase family.</text>
</comment>
<evidence type="ECO:0000256" key="1">
    <source>
        <dbReference type="ARBA" id="ARBA00004781"/>
    </source>
</evidence>
<proteinExistence type="inferred from homology"/>
<dbReference type="Gene3D" id="3.90.25.10">
    <property type="entry name" value="UDP-galactose 4-epimerase, domain 1"/>
    <property type="match status" value="1"/>
</dbReference>
<evidence type="ECO:0000313" key="8">
    <source>
        <dbReference type="EMBL" id="NBN62390.1"/>
    </source>
</evidence>
<dbReference type="InterPro" id="IPR029903">
    <property type="entry name" value="RmlD-like-bd"/>
</dbReference>
<evidence type="ECO:0000256" key="3">
    <source>
        <dbReference type="ARBA" id="ARBA00012929"/>
    </source>
</evidence>
<dbReference type="Pfam" id="PF04321">
    <property type="entry name" value="RmlD_sub_bind"/>
    <property type="match status" value="1"/>
</dbReference>
<dbReference type="EMBL" id="JAABLP010000001">
    <property type="protein sequence ID" value="NBN62390.1"/>
    <property type="molecule type" value="Genomic_DNA"/>
</dbReference>
<comment type="caution">
    <text evidence="8">The sequence shown here is derived from an EMBL/GenBank/DDBJ whole genome shotgun (WGS) entry which is preliminary data.</text>
</comment>
<comment type="function">
    <text evidence="6">Catalyzes the reduction of dTDP-6-deoxy-L-lyxo-4-hexulose to yield dTDP-L-rhamnose.</text>
</comment>
<evidence type="ECO:0000313" key="9">
    <source>
        <dbReference type="Proteomes" id="UP000541347"/>
    </source>
</evidence>